<sequence>MEEFDSSLQRGILGIDAGGTFTDLAFWGEKDGAVVASAKTRTMHSDLAGTIRNGLEIILKEVKPEQIKAFNLATTLATNAIVENKLRPGALFLIGYDRDIADKYYRGKKFGTDLVYMIDGGHDPKGNEAAAFGEEAFRDSCDKMPPYVETAAVSSFFSVRNPSHELRARDILHEKRPDIHVTCGHELASELDALKRATTAALNAGLIPIVMELLDSVESVCAFFGIHVPIMIVRSDGSLVSMEWARVHPIETILSGPAASSIGACYLAGAANFSRGSCVFDIGGTTTDIIYLDGRGRPMLGTDGTTVGGHKTLIKSIDIYTFGLGGDSRVRFSKERKLLIGPRRVMSLCSAAADEPRVVGCLEDMIADGNCREPIVVFKGERGCPSGKFEERIVEALSEGPSTINRLMKNERMSNMGVIQLEEMEERGLIDYAGFTPTDALTAMGRLGKWDGRASELGALILAGGEEKSVAPLCDAVCRRVSLIAAENIFVKRLSAEGFDFSRNEGALALIDYALDSHDALSSSPLRLQLDRELIGVGAPAWAFIAGTADALSADLMLPENAGVAGAVGSAVGTFFLRYAVLITPLAAEGGYRAHLPFGIKDYEFIDNAVNDTINTIVPWIKSRAMDAGAKNPTVTYKREDTEATIAGGIRKIHLSTHIFFDVSDNG</sequence>
<dbReference type="Proteomes" id="UP000027665">
    <property type="component" value="Unassembled WGS sequence"/>
</dbReference>
<dbReference type="InterPro" id="IPR045079">
    <property type="entry name" value="Oxoprolinase-like"/>
</dbReference>
<comment type="caution">
    <text evidence="3">The sequence shown here is derived from an EMBL/GenBank/DDBJ whole genome shotgun (WGS) entry which is preliminary data.</text>
</comment>
<dbReference type="InterPro" id="IPR002821">
    <property type="entry name" value="Hydantoinase_A"/>
</dbReference>
<evidence type="ECO:0000313" key="3">
    <source>
        <dbReference type="EMBL" id="KEJ93496.1"/>
    </source>
</evidence>
<evidence type="ECO:0000259" key="2">
    <source>
        <dbReference type="Pfam" id="PF05378"/>
    </source>
</evidence>
<dbReference type="eggNOG" id="COG0145">
    <property type="taxonomic scope" value="Bacteria"/>
</dbReference>
<name>A0A073IVM0_9BACT</name>
<proteinExistence type="predicted"/>
<reference evidence="3 4" key="1">
    <citation type="submission" date="2014-04" db="EMBL/GenBank/DDBJ databases">
        <title>Draft Genome Sequence of Synergistes jonesii.</title>
        <authorList>
            <person name="Coil D.A."/>
            <person name="Eisen J.A."/>
            <person name="Holland-Moritz H.E."/>
        </authorList>
    </citation>
    <scope>NUCLEOTIDE SEQUENCE [LARGE SCALE GENOMIC DNA]</scope>
    <source>
        <strain evidence="3 4">78-1</strain>
    </source>
</reference>
<dbReference type="RefSeq" id="WP_037973968.1">
    <property type="nucleotide sequence ID" value="NZ_JMKI01000002.1"/>
</dbReference>
<evidence type="ECO:0000259" key="1">
    <source>
        <dbReference type="Pfam" id="PF01968"/>
    </source>
</evidence>
<dbReference type="GO" id="GO:0017168">
    <property type="term" value="F:5-oxoprolinase (ATP-hydrolyzing) activity"/>
    <property type="evidence" value="ECO:0007669"/>
    <property type="project" value="TreeGrafter"/>
</dbReference>
<evidence type="ECO:0000313" key="4">
    <source>
        <dbReference type="Proteomes" id="UP000027665"/>
    </source>
</evidence>
<dbReference type="GO" id="GO:0006749">
    <property type="term" value="P:glutathione metabolic process"/>
    <property type="evidence" value="ECO:0007669"/>
    <property type="project" value="TreeGrafter"/>
</dbReference>
<evidence type="ECO:0008006" key="5">
    <source>
        <dbReference type="Google" id="ProtNLM"/>
    </source>
</evidence>
<accession>A0A073IVM0</accession>
<dbReference type="InterPro" id="IPR008040">
    <property type="entry name" value="Hydant_A_N"/>
</dbReference>
<dbReference type="SUPFAM" id="SSF53067">
    <property type="entry name" value="Actin-like ATPase domain"/>
    <property type="match status" value="1"/>
</dbReference>
<keyword evidence="4" id="KW-1185">Reference proteome</keyword>
<dbReference type="GO" id="GO:0005829">
    <property type="term" value="C:cytosol"/>
    <property type="evidence" value="ECO:0007669"/>
    <property type="project" value="TreeGrafter"/>
</dbReference>
<dbReference type="Pfam" id="PF01968">
    <property type="entry name" value="Hydantoinase_A"/>
    <property type="match status" value="1"/>
</dbReference>
<dbReference type="STRING" id="2754.EH55_01620"/>
<feature type="domain" description="Hydantoinase A/oxoprolinase" evidence="1">
    <location>
        <begin position="196"/>
        <end position="344"/>
    </location>
</feature>
<dbReference type="AlphaFoldDB" id="A0A073IVM0"/>
<dbReference type="PANTHER" id="PTHR11365:SF2">
    <property type="entry name" value="5-OXOPROLINASE"/>
    <property type="match status" value="1"/>
</dbReference>
<protein>
    <recommendedName>
        <fullName evidence="5">Hydantoinase</fullName>
    </recommendedName>
</protein>
<dbReference type="EMBL" id="JMKI01000002">
    <property type="protein sequence ID" value="KEJ93496.1"/>
    <property type="molecule type" value="Genomic_DNA"/>
</dbReference>
<gene>
    <name evidence="3" type="ORF">EH55_01620</name>
</gene>
<dbReference type="InterPro" id="IPR043129">
    <property type="entry name" value="ATPase_NBD"/>
</dbReference>
<dbReference type="PANTHER" id="PTHR11365">
    <property type="entry name" value="5-OXOPROLINASE RELATED"/>
    <property type="match status" value="1"/>
</dbReference>
<dbReference type="OrthoDB" id="9768323at2"/>
<organism evidence="3 4">
    <name type="scientific">Synergistes jonesii</name>
    <dbReference type="NCBI Taxonomy" id="2754"/>
    <lineage>
        <taxon>Bacteria</taxon>
        <taxon>Thermotogati</taxon>
        <taxon>Synergistota</taxon>
        <taxon>Synergistia</taxon>
        <taxon>Synergistales</taxon>
        <taxon>Synergistaceae</taxon>
        <taxon>Synergistes</taxon>
    </lineage>
</organism>
<feature type="domain" description="Hydantoinase/oxoprolinase N-terminal" evidence="2">
    <location>
        <begin position="13"/>
        <end position="174"/>
    </location>
</feature>
<dbReference type="GeneID" id="90982386"/>
<dbReference type="Pfam" id="PF05378">
    <property type="entry name" value="Hydant_A_N"/>
    <property type="match status" value="1"/>
</dbReference>
<dbReference type="PATRIC" id="fig|2754.20.peg.279"/>